<feature type="domain" description="Sec23/Sec24 helical" evidence="6">
    <location>
        <begin position="217"/>
        <end position="320"/>
    </location>
</feature>
<dbReference type="Pfam" id="PF08033">
    <property type="entry name" value="Sec23_BS"/>
    <property type="match status" value="1"/>
</dbReference>
<evidence type="ECO:0000256" key="1">
    <source>
        <dbReference type="ARBA" id="ARBA00004299"/>
    </source>
</evidence>
<dbReference type="OrthoDB" id="49016at2759"/>
<keyword evidence="9" id="KW-1185">Reference proteome</keyword>
<dbReference type="GO" id="GO:0006886">
    <property type="term" value="P:intracellular protein transport"/>
    <property type="evidence" value="ECO:0007669"/>
    <property type="project" value="InterPro"/>
</dbReference>
<name>A0A504Y8K2_FASGI</name>
<feature type="domain" description="Sec23/Sec24 trunk" evidence="5">
    <location>
        <begin position="44"/>
        <end position="114"/>
    </location>
</feature>
<dbReference type="GO" id="GO:0008270">
    <property type="term" value="F:zinc ion binding"/>
    <property type="evidence" value="ECO:0007669"/>
    <property type="project" value="TreeGrafter"/>
</dbReference>
<dbReference type="EMBL" id="SUNJ01013980">
    <property type="protein sequence ID" value="TPP56871.1"/>
    <property type="molecule type" value="Genomic_DNA"/>
</dbReference>
<dbReference type="GO" id="GO:0000149">
    <property type="term" value="F:SNARE binding"/>
    <property type="evidence" value="ECO:0007669"/>
    <property type="project" value="TreeGrafter"/>
</dbReference>
<evidence type="ECO:0000259" key="6">
    <source>
        <dbReference type="Pfam" id="PF04815"/>
    </source>
</evidence>
<comment type="subcellular location">
    <subcellularLocation>
        <location evidence="1">Cytoplasmic vesicle</location>
        <location evidence="1">COPII-coated vesicle membrane</location>
        <topology evidence="1">Peripheral membrane protein</topology>
        <orientation evidence="1">Cytoplasmic side</orientation>
    </subcellularLocation>
    <subcellularLocation>
        <location evidence="2">Endoplasmic reticulum membrane</location>
        <topology evidence="2">Peripheral membrane protein</topology>
        <orientation evidence="2">Cytoplasmic side</orientation>
    </subcellularLocation>
</comment>
<dbReference type="AlphaFoldDB" id="A0A504Y8K2"/>
<dbReference type="SUPFAM" id="SSF53300">
    <property type="entry name" value="vWA-like"/>
    <property type="match status" value="1"/>
</dbReference>
<reference evidence="8 9" key="1">
    <citation type="submission" date="2019-04" db="EMBL/GenBank/DDBJ databases">
        <title>Annotation for the trematode Fasciola gigantica.</title>
        <authorList>
            <person name="Choi Y.-J."/>
        </authorList>
    </citation>
    <scope>NUCLEOTIDE SEQUENCE [LARGE SCALE GENOMIC DNA]</scope>
    <source>
        <strain evidence="8">Uganda_cow_1</strain>
    </source>
</reference>
<protein>
    <submittedName>
        <fullName evidence="8">Protein transport protein Sec24c</fullName>
    </submittedName>
</protein>
<dbReference type="InterPro" id="IPR006900">
    <property type="entry name" value="Sec23/24_helical_dom"/>
</dbReference>
<dbReference type="Pfam" id="PF04815">
    <property type="entry name" value="Sec23_helical"/>
    <property type="match status" value="1"/>
</dbReference>
<dbReference type="SUPFAM" id="SSF82754">
    <property type="entry name" value="C-terminal, gelsolin-like domain of Sec23/24"/>
    <property type="match status" value="1"/>
</dbReference>
<dbReference type="InterPro" id="IPR036465">
    <property type="entry name" value="vWFA_dom_sf"/>
</dbReference>
<feature type="domain" description="Sec23/Sec24 beta-sandwich" evidence="7">
    <location>
        <begin position="120"/>
        <end position="204"/>
    </location>
</feature>
<accession>A0A504Y8K2</accession>
<feature type="domain" description="Gelsolin-like" evidence="4">
    <location>
        <begin position="343"/>
        <end position="408"/>
    </location>
</feature>
<dbReference type="Gene3D" id="3.40.20.10">
    <property type="entry name" value="Severin"/>
    <property type="match status" value="1"/>
</dbReference>
<dbReference type="InterPro" id="IPR012990">
    <property type="entry name" value="Beta-sandwich_Sec23_24"/>
</dbReference>
<dbReference type="InterPro" id="IPR029006">
    <property type="entry name" value="ADF-H/Gelsolin-like_dom_sf"/>
</dbReference>
<evidence type="ECO:0000259" key="4">
    <source>
        <dbReference type="Pfam" id="PF00626"/>
    </source>
</evidence>
<dbReference type="InterPro" id="IPR006896">
    <property type="entry name" value="Sec23/24_trunk_dom"/>
</dbReference>
<dbReference type="GO" id="GO:0005789">
    <property type="term" value="C:endoplasmic reticulum membrane"/>
    <property type="evidence" value="ECO:0007669"/>
    <property type="project" value="UniProtKB-SubCell"/>
</dbReference>
<evidence type="ECO:0000313" key="8">
    <source>
        <dbReference type="EMBL" id="TPP56871.1"/>
    </source>
</evidence>
<dbReference type="InterPro" id="IPR036175">
    <property type="entry name" value="Sec23/24_helical_dom_sf"/>
</dbReference>
<dbReference type="STRING" id="46835.A0A504Y8K2"/>
<dbReference type="GO" id="GO:0030127">
    <property type="term" value="C:COPII vesicle coat"/>
    <property type="evidence" value="ECO:0007669"/>
    <property type="project" value="InterPro"/>
</dbReference>
<proteinExistence type="predicted"/>
<dbReference type="Pfam" id="PF00626">
    <property type="entry name" value="Gelsolin"/>
    <property type="match status" value="1"/>
</dbReference>
<keyword evidence="3" id="KW-0968">Cytoplasmic vesicle</keyword>
<dbReference type="Pfam" id="PF04811">
    <property type="entry name" value="Sec23_trunk"/>
    <property type="match status" value="1"/>
</dbReference>
<dbReference type="SUPFAM" id="SSF81995">
    <property type="entry name" value="beta-sandwich domain of Sec23/24"/>
    <property type="match status" value="1"/>
</dbReference>
<dbReference type="InterPro" id="IPR050550">
    <property type="entry name" value="SEC23_SEC24_subfamily"/>
</dbReference>
<comment type="caution">
    <text evidence="8">The sequence shown here is derived from an EMBL/GenBank/DDBJ whole genome shotgun (WGS) entry which is preliminary data.</text>
</comment>
<sequence length="486" mass="54851">MTKLVTKSISSFHPIFPSYLLHRIPHHNPYPYTLVSPNFSIQTLLTPAGDFYTGLGQVCVEAGCSVDLFLCPNSFVDVATLSEVPRITAGHVYKYNCFQADLQGEHFLSDLAWAVSRPKALNAVMRVRTSAGIRPVEFFGNCHVPNTTDIELACVDPDSAITIELRHDDKLQDNDLVFIQAACLYTSLSGQRRLRIHNLSLSTTSSIPEIFRIAELDTHMNWLGKFAMRALCSRAHQHVMDEMTSKAAHTLAAYRRHCSGGPGDVGASPGELVLPQNMKLFPLYVQCLMKTDAFMPADHVSIDERAWLMFLLNGMDVKQSNALFYPRLYPVHNLAPNFEGNVYPPPAIRCSYEYMQPDGAYLLDNGLNLFLWLGATLNADWIQAIFNVTSARQFEPEKIYDLPRLPNETSRNLCHLIDQIHLEHSRHTRLLVVRPGDQWKARSNDSLSRIGTSEILYRTWNICVTFIKKYSVCCAEISILFRAKIA</sequence>
<dbReference type="GO" id="GO:0070971">
    <property type="term" value="C:endoplasmic reticulum exit site"/>
    <property type="evidence" value="ECO:0007669"/>
    <property type="project" value="TreeGrafter"/>
</dbReference>
<gene>
    <name evidence="8" type="ORF">FGIG_10088</name>
</gene>
<dbReference type="InterPro" id="IPR007123">
    <property type="entry name" value="Gelsolin-like_dom"/>
</dbReference>
<organism evidence="8 9">
    <name type="scientific">Fasciola gigantica</name>
    <name type="common">Giant liver fluke</name>
    <dbReference type="NCBI Taxonomy" id="46835"/>
    <lineage>
        <taxon>Eukaryota</taxon>
        <taxon>Metazoa</taxon>
        <taxon>Spiralia</taxon>
        <taxon>Lophotrochozoa</taxon>
        <taxon>Platyhelminthes</taxon>
        <taxon>Trematoda</taxon>
        <taxon>Digenea</taxon>
        <taxon>Plagiorchiida</taxon>
        <taxon>Echinostomata</taxon>
        <taxon>Echinostomatoidea</taxon>
        <taxon>Fasciolidae</taxon>
        <taxon>Fasciola</taxon>
    </lineage>
</organism>
<evidence type="ECO:0000259" key="5">
    <source>
        <dbReference type="Pfam" id="PF04811"/>
    </source>
</evidence>
<dbReference type="InterPro" id="IPR036180">
    <property type="entry name" value="Gelsolin-like_dom_sf"/>
</dbReference>
<dbReference type="Gene3D" id="3.40.50.410">
    <property type="entry name" value="von Willebrand factor, type A domain"/>
    <property type="match status" value="1"/>
</dbReference>
<dbReference type="GO" id="GO:0090110">
    <property type="term" value="P:COPII-coated vesicle cargo loading"/>
    <property type="evidence" value="ECO:0007669"/>
    <property type="project" value="TreeGrafter"/>
</dbReference>
<evidence type="ECO:0000313" key="9">
    <source>
        <dbReference type="Proteomes" id="UP000316759"/>
    </source>
</evidence>
<dbReference type="Gene3D" id="1.20.120.730">
    <property type="entry name" value="Sec23/Sec24 helical domain"/>
    <property type="match status" value="1"/>
</dbReference>
<dbReference type="PANTHER" id="PTHR13803:SF4">
    <property type="entry name" value="SECRETORY 24CD, ISOFORM C"/>
    <property type="match status" value="1"/>
</dbReference>
<dbReference type="Proteomes" id="UP000316759">
    <property type="component" value="Unassembled WGS sequence"/>
</dbReference>
<dbReference type="PANTHER" id="PTHR13803">
    <property type="entry name" value="SEC24-RELATED PROTEIN"/>
    <property type="match status" value="1"/>
</dbReference>
<dbReference type="SUPFAM" id="SSF81811">
    <property type="entry name" value="Helical domain of Sec23/24"/>
    <property type="match status" value="1"/>
</dbReference>
<evidence type="ECO:0000256" key="3">
    <source>
        <dbReference type="ARBA" id="ARBA00023329"/>
    </source>
</evidence>
<evidence type="ECO:0000259" key="7">
    <source>
        <dbReference type="Pfam" id="PF08033"/>
    </source>
</evidence>
<evidence type="ECO:0000256" key="2">
    <source>
        <dbReference type="ARBA" id="ARBA00004397"/>
    </source>
</evidence>